<dbReference type="InterPro" id="IPR011202">
    <property type="entry name" value="UCP014677"/>
</dbReference>
<dbReference type="EMBL" id="JABSWW010000001">
    <property type="protein sequence ID" value="NRT90071.1"/>
    <property type="molecule type" value="Genomic_DNA"/>
</dbReference>
<reference evidence="1" key="2">
    <citation type="journal article" date="2022" name="Nat. Biotechnol.">
        <title>Carbon-negative production of acetone and isopropanol by gas fermentation at industrial pilot scale.</title>
        <authorList>
            <person name="Liew F.E."/>
            <person name="Nogle R."/>
            <person name="Abdalla T."/>
            <person name="Rasor B.J."/>
            <person name="Canter C."/>
            <person name="Jensen R.O."/>
            <person name="Wang L."/>
            <person name="Strutz J."/>
            <person name="Chirania P."/>
            <person name="De Tissera S."/>
            <person name="Mueller A.P."/>
            <person name="Ruan Z."/>
            <person name="Gao A."/>
            <person name="Tran L."/>
            <person name="Engle N.L."/>
            <person name="Bromley J.C."/>
            <person name="Daniell J."/>
            <person name="Conrado R."/>
            <person name="Tschaplinski T.J."/>
            <person name="Giannone R.J."/>
            <person name="Hettich R.L."/>
            <person name="Karim A.S."/>
            <person name="Simpson S.D."/>
            <person name="Brown S.D."/>
            <person name="Leang C."/>
            <person name="Jewett M.C."/>
            <person name="Kopke M."/>
        </authorList>
    </citation>
    <scope>NUCLEOTIDE SEQUENCE</scope>
    <source>
        <strain evidence="1">DJ080</strain>
    </source>
</reference>
<evidence type="ECO:0000313" key="1">
    <source>
        <dbReference type="EMBL" id="NRT90071.1"/>
    </source>
</evidence>
<sequence length="528" mass="61628">MNIKEEIEKKLKKTPSLPFLFIGSGISQRYIKSPTWIGLLKHFAAICNKNDLAYEMYLNTARTYELKNGVEPKIAELIQNDLIPIWFNSPQFEDSRKKYEDLIKNGGEPLKIEISEYFFNASKNQFSEEMIEEIKLLEKVGNRSIAGIITTNYDCVIEKILEKYKYNVFIGQEELLFAPITGISEIYKIHGCCTNPNSIVINDKDYNKFSEKNAYLAAKLMTIFLEHPIVFMGYNLGDANIKEILLSITKCLSKKNLEKLRDRFIFIEWNNKGLEDAIYTENYSIDKMDRSIVMTRVLVKDFSIVYEALLSNRVKYNPRVLRNLKDDIYKVVLESKPSKSINVLMDIDDDRLNEVEALIGVGIMDKLSETGYEGLNANEVYLDIVFDDRNFIIKNMVEKALPQIFRSNSKMPIYKYINQYDGVLSSKINDKKIKKYSDLLNYNIREKQKSGYLNERSISEIIKNNNTQMAILKISYLKEEEIDKEELHIFLKKVLNDIPDIFEEKKYLSTASAYRRLIRIYDYLEYGK</sequence>
<gene>
    <name evidence="1" type="ORF">B0H41_003750</name>
</gene>
<dbReference type="Pfam" id="PF13289">
    <property type="entry name" value="SIR2_2"/>
    <property type="match status" value="1"/>
</dbReference>
<dbReference type="PIRSF" id="PIRSF014677">
    <property type="entry name" value="UCP014677"/>
    <property type="match status" value="1"/>
</dbReference>
<dbReference type="RefSeq" id="WP_173711415.1">
    <property type="nucleotide sequence ID" value="NZ_JABSWW010000001.1"/>
</dbReference>
<evidence type="ECO:0000313" key="2">
    <source>
        <dbReference type="Proteomes" id="UP001193748"/>
    </source>
</evidence>
<proteinExistence type="predicted"/>
<reference evidence="1" key="1">
    <citation type="submission" date="2020-05" db="EMBL/GenBank/DDBJ databases">
        <authorList>
            <person name="Brown S."/>
            <person name="Huntemann M."/>
            <person name="Clum A."/>
            <person name="Spunde A."/>
            <person name="Palaniappan K."/>
            <person name="Ritter S."/>
            <person name="Mikhailova N."/>
            <person name="Chen I.-M."/>
            <person name="Stamatis D."/>
            <person name="Reddy T."/>
            <person name="O'Malley R."/>
            <person name="Daum C."/>
            <person name="Shapiro N."/>
            <person name="Ivanova N."/>
            <person name="Kyrpides N."/>
            <person name="Woyke T."/>
        </authorList>
    </citation>
    <scope>NUCLEOTIDE SEQUENCE</scope>
    <source>
        <strain evidence="1">DJ080</strain>
    </source>
</reference>
<protein>
    <recommendedName>
        <fullName evidence="3">SIR2-like domain-containing protein</fullName>
    </recommendedName>
</protein>
<evidence type="ECO:0008006" key="3">
    <source>
        <dbReference type="Google" id="ProtNLM"/>
    </source>
</evidence>
<dbReference type="Proteomes" id="UP001193748">
    <property type="component" value="Unassembled WGS sequence"/>
</dbReference>
<name>A0AAX0B4M0_CLOBE</name>
<dbReference type="AlphaFoldDB" id="A0AAX0B4M0"/>
<organism evidence="1 2">
    <name type="scientific">Clostridium beijerinckii</name>
    <name type="common">Clostridium MP</name>
    <dbReference type="NCBI Taxonomy" id="1520"/>
    <lineage>
        <taxon>Bacteria</taxon>
        <taxon>Bacillati</taxon>
        <taxon>Bacillota</taxon>
        <taxon>Clostridia</taxon>
        <taxon>Eubacteriales</taxon>
        <taxon>Clostridiaceae</taxon>
        <taxon>Clostridium</taxon>
    </lineage>
</organism>
<accession>A0AAX0B4M0</accession>
<comment type="caution">
    <text evidence="1">The sequence shown here is derived from an EMBL/GenBank/DDBJ whole genome shotgun (WGS) entry which is preliminary data.</text>
</comment>